<dbReference type="AlphaFoldDB" id="A0A2Z7C8B0"/>
<feature type="region of interest" description="Disordered" evidence="1">
    <location>
        <begin position="25"/>
        <end position="48"/>
    </location>
</feature>
<keyword evidence="3" id="KW-1185">Reference proteome</keyword>
<protein>
    <submittedName>
        <fullName evidence="2">Lipase-like</fullName>
    </submittedName>
</protein>
<feature type="compositionally biased region" description="Low complexity" evidence="1">
    <location>
        <begin position="149"/>
        <end position="160"/>
    </location>
</feature>
<evidence type="ECO:0000256" key="1">
    <source>
        <dbReference type="SAM" id="MobiDB-lite"/>
    </source>
</evidence>
<dbReference type="EMBL" id="KQ998961">
    <property type="protein sequence ID" value="KZV42759.1"/>
    <property type="molecule type" value="Genomic_DNA"/>
</dbReference>
<proteinExistence type="predicted"/>
<feature type="region of interest" description="Disordered" evidence="1">
    <location>
        <begin position="145"/>
        <end position="169"/>
    </location>
</feature>
<sequence length="169" mass="18633">MILSILSKNVRNRITFPIDVRMHGTTPHKRTNMSNNVIHIPPTSPRTQDLNGYLGVGLNPEWEKAKVRTGKNASPNRPQLRPNIRAVSDELTKIKADMTRGITSHTPDGGVSRVSPGAPINIKLKTTQGGRSHRTIVILSMRAGRTGNPRRPAAQKAPAQWRGLMIDTE</sequence>
<evidence type="ECO:0000313" key="2">
    <source>
        <dbReference type="EMBL" id="KZV42759.1"/>
    </source>
</evidence>
<accession>A0A2Z7C8B0</accession>
<reference evidence="2 3" key="1">
    <citation type="journal article" date="2015" name="Proc. Natl. Acad. Sci. U.S.A.">
        <title>The resurrection genome of Boea hygrometrica: A blueprint for survival of dehydration.</title>
        <authorList>
            <person name="Xiao L."/>
            <person name="Yang G."/>
            <person name="Zhang L."/>
            <person name="Yang X."/>
            <person name="Zhao S."/>
            <person name="Ji Z."/>
            <person name="Zhou Q."/>
            <person name="Hu M."/>
            <person name="Wang Y."/>
            <person name="Chen M."/>
            <person name="Xu Y."/>
            <person name="Jin H."/>
            <person name="Xiao X."/>
            <person name="Hu G."/>
            <person name="Bao F."/>
            <person name="Hu Y."/>
            <person name="Wan P."/>
            <person name="Li L."/>
            <person name="Deng X."/>
            <person name="Kuang T."/>
            <person name="Xiang C."/>
            <person name="Zhu J.K."/>
            <person name="Oliver M.J."/>
            <person name="He Y."/>
        </authorList>
    </citation>
    <scope>NUCLEOTIDE SEQUENCE [LARGE SCALE GENOMIC DNA]</scope>
    <source>
        <strain evidence="3">cv. XS01</strain>
    </source>
</reference>
<organism evidence="2 3">
    <name type="scientific">Dorcoceras hygrometricum</name>
    <dbReference type="NCBI Taxonomy" id="472368"/>
    <lineage>
        <taxon>Eukaryota</taxon>
        <taxon>Viridiplantae</taxon>
        <taxon>Streptophyta</taxon>
        <taxon>Embryophyta</taxon>
        <taxon>Tracheophyta</taxon>
        <taxon>Spermatophyta</taxon>
        <taxon>Magnoliopsida</taxon>
        <taxon>eudicotyledons</taxon>
        <taxon>Gunneridae</taxon>
        <taxon>Pentapetalae</taxon>
        <taxon>asterids</taxon>
        <taxon>lamiids</taxon>
        <taxon>Lamiales</taxon>
        <taxon>Gesneriaceae</taxon>
        <taxon>Didymocarpoideae</taxon>
        <taxon>Trichosporeae</taxon>
        <taxon>Loxocarpinae</taxon>
        <taxon>Dorcoceras</taxon>
    </lineage>
</organism>
<evidence type="ECO:0000313" key="3">
    <source>
        <dbReference type="Proteomes" id="UP000250235"/>
    </source>
</evidence>
<dbReference type="Proteomes" id="UP000250235">
    <property type="component" value="Unassembled WGS sequence"/>
</dbReference>
<name>A0A2Z7C8B0_9LAMI</name>
<gene>
    <name evidence="2" type="ORF">F511_07456</name>
</gene>